<feature type="transmembrane region" description="Helical" evidence="7">
    <location>
        <begin position="86"/>
        <end position="108"/>
    </location>
</feature>
<feature type="transmembrane region" description="Helical" evidence="7">
    <location>
        <begin position="382"/>
        <end position="408"/>
    </location>
</feature>
<dbReference type="Gene3D" id="1.20.1250.20">
    <property type="entry name" value="MFS general substrate transporter like domains"/>
    <property type="match status" value="1"/>
</dbReference>
<dbReference type="SMART" id="SM00100">
    <property type="entry name" value="cNMP"/>
    <property type="match status" value="1"/>
</dbReference>
<dbReference type="InterPro" id="IPR011701">
    <property type="entry name" value="MFS"/>
</dbReference>
<dbReference type="InterPro" id="IPR000595">
    <property type="entry name" value="cNMP-bd_dom"/>
</dbReference>
<dbReference type="InterPro" id="IPR018490">
    <property type="entry name" value="cNMP-bd_dom_sf"/>
</dbReference>
<dbReference type="EMBL" id="BAAAYR010000001">
    <property type="protein sequence ID" value="GAA3561259.1"/>
    <property type="molecule type" value="Genomic_DNA"/>
</dbReference>
<keyword evidence="3 7" id="KW-0812">Transmembrane</keyword>
<dbReference type="Gene3D" id="2.60.120.10">
    <property type="entry name" value="Jelly Rolls"/>
    <property type="match status" value="1"/>
</dbReference>
<dbReference type="InterPro" id="IPR036259">
    <property type="entry name" value="MFS_trans_sf"/>
</dbReference>
<dbReference type="PROSITE" id="PS50042">
    <property type="entry name" value="CNMP_BINDING_3"/>
    <property type="match status" value="1"/>
</dbReference>
<dbReference type="SUPFAM" id="SSF51206">
    <property type="entry name" value="cAMP-binding domain-like"/>
    <property type="match status" value="1"/>
</dbReference>
<feature type="transmembrane region" description="Helical" evidence="7">
    <location>
        <begin position="296"/>
        <end position="316"/>
    </location>
</feature>
<dbReference type="PANTHER" id="PTHR23513">
    <property type="entry name" value="INTEGRAL MEMBRANE EFFLUX PROTEIN-RELATED"/>
    <property type="match status" value="1"/>
</dbReference>
<feature type="transmembrane region" description="Helical" evidence="7">
    <location>
        <begin position="328"/>
        <end position="345"/>
    </location>
</feature>
<reference evidence="10" key="1">
    <citation type="journal article" date="2019" name="Int. J. Syst. Evol. Microbiol.">
        <title>The Global Catalogue of Microorganisms (GCM) 10K type strain sequencing project: providing services to taxonomists for standard genome sequencing and annotation.</title>
        <authorList>
            <consortium name="The Broad Institute Genomics Platform"/>
            <consortium name="The Broad Institute Genome Sequencing Center for Infectious Disease"/>
            <person name="Wu L."/>
            <person name="Ma J."/>
        </authorList>
    </citation>
    <scope>NUCLEOTIDE SEQUENCE [LARGE SCALE GENOMIC DNA]</scope>
    <source>
        <strain evidence="10">JCM 16540</strain>
    </source>
</reference>
<evidence type="ECO:0000256" key="2">
    <source>
        <dbReference type="ARBA" id="ARBA00022475"/>
    </source>
</evidence>
<dbReference type="Proteomes" id="UP001500767">
    <property type="component" value="Unassembled WGS sequence"/>
</dbReference>
<accession>A0ABP6X6S8</accession>
<evidence type="ECO:0000256" key="6">
    <source>
        <dbReference type="SAM" id="MobiDB-lite"/>
    </source>
</evidence>
<dbReference type="PROSITE" id="PS00888">
    <property type="entry name" value="CNMP_BINDING_1"/>
    <property type="match status" value="1"/>
</dbReference>
<evidence type="ECO:0000256" key="4">
    <source>
        <dbReference type="ARBA" id="ARBA00022989"/>
    </source>
</evidence>
<feature type="transmembrane region" description="Helical" evidence="7">
    <location>
        <begin position="209"/>
        <end position="228"/>
    </location>
</feature>
<keyword evidence="10" id="KW-1185">Reference proteome</keyword>
<evidence type="ECO:0000256" key="5">
    <source>
        <dbReference type="ARBA" id="ARBA00023136"/>
    </source>
</evidence>
<feature type="transmembrane region" description="Helical" evidence="7">
    <location>
        <begin position="351"/>
        <end position="370"/>
    </location>
</feature>
<dbReference type="InterPro" id="IPR014710">
    <property type="entry name" value="RmlC-like_jellyroll"/>
</dbReference>
<evidence type="ECO:0000256" key="1">
    <source>
        <dbReference type="ARBA" id="ARBA00004651"/>
    </source>
</evidence>
<dbReference type="Pfam" id="PF00027">
    <property type="entry name" value="cNMP_binding"/>
    <property type="match status" value="1"/>
</dbReference>
<feature type="transmembrane region" description="Helical" evidence="7">
    <location>
        <begin position="414"/>
        <end position="435"/>
    </location>
</feature>
<protein>
    <recommendedName>
        <fullName evidence="8">Cyclic nucleotide-binding domain-containing protein</fullName>
    </recommendedName>
</protein>
<evidence type="ECO:0000313" key="9">
    <source>
        <dbReference type="EMBL" id="GAA3561259.1"/>
    </source>
</evidence>
<dbReference type="CDD" id="cd00038">
    <property type="entry name" value="CAP_ED"/>
    <property type="match status" value="1"/>
</dbReference>
<dbReference type="PANTHER" id="PTHR23513:SF6">
    <property type="entry name" value="MAJOR FACILITATOR SUPERFAMILY ASSOCIATED DOMAIN-CONTAINING PROTEIN"/>
    <property type="match status" value="1"/>
</dbReference>
<feature type="domain" description="Cyclic nucleotide-binding" evidence="8">
    <location>
        <begin position="456"/>
        <end position="555"/>
    </location>
</feature>
<evidence type="ECO:0000256" key="3">
    <source>
        <dbReference type="ARBA" id="ARBA00022692"/>
    </source>
</evidence>
<gene>
    <name evidence="9" type="ORF">GCM10022197_16060</name>
</gene>
<keyword evidence="4 7" id="KW-1133">Transmembrane helix</keyword>
<organism evidence="9 10">
    <name type="scientific">Microlunatus spumicola</name>
    <dbReference type="NCBI Taxonomy" id="81499"/>
    <lineage>
        <taxon>Bacteria</taxon>
        <taxon>Bacillati</taxon>
        <taxon>Actinomycetota</taxon>
        <taxon>Actinomycetes</taxon>
        <taxon>Propionibacteriales</taxon>
        <taxon>Propionibacteriaceae</taxon>
        <taxon>Microlunatus</taxon>
    </lineage>
</organism>
<feature type="region of interest" description="Disordered" evidence="6">
    <location>
        <begin position="1"/>
        <end position="27"/>
    </location>
</feature>
<dbReference type="PROSITE" id="PS00889">
    <property type="entry name" value="CNMP_BINDING_2"/>
    <property type="match status" value="1"/>
</dbReference>
<feature type="transmembrane region" description="Helical" evidence="7">
    <location>
        <begin position="57"/>
        <end position="80"/>
    </location>
</feature>
<dbReference type="InterPro" id="IPR018488">
    <property type="entry name" value="cNMP-bd_CS"/>
</dbReference>
<name>A0ABP6X6S8_9ACTN</name>
<comment type="caution">
    <text evidence="9">The sequence shown here is derived from an EMBL/GenBank/DDBJ whole genome shotgun (WGS) entry which is preliminary data.</text>
</comment>
<dbReference type="SUPFAM" id="SSF103473">
    <property type="entry name" value="MFS general substrate transporter"/>
    <property type="match status" value="1"/>
</dbReference>
<keyword evidence="2" id="KW-1003">Cell membrane</keyword>
<sequence>MWTWLHPADGSRGATIQTDGTRPSGEEDVTVVPAAPAATGSSARLVWADRDLRRLNLSLLGSTVGDGAYATALAVYAFAWGGAGALGAYVAAKLALKALALPFLVAAVDRFPRTTVLVALDLARAALVAVVALLVLVDAPPLPVLVTAGVVGLVGAPYRAVSAALTPSLVSSPRALTAANGVGSTVESVAVLAGPALGGLLLAVTSVPVVVALDVLTFVWSAVLVLGVRRTGRLPAASSPPPRRPGGAWSGFGTLWSDPRLRLVAGLACLQTVVAGACAVFTVVVALQLVDLGPPGVGYLTALVGAGAVAGGLVALGRAGRGSLATDFGAGVLLSTVPPLVVGLVPDPVVAVLAFFVLGLGNPLVDVNLLTMVQRTVPAQALGLVFGALQSATRGAIAVGALLVPLLVGALGPGWGLVALVLPVAAATLACWPALRRLDRTLAPPALLGLVRDQALLAGLPPAAQELVATRLHRLDVPAGTHVIEAGQEGDTFYLIASGRLDAVRDSVRLSTMRAGDCFGEIALLRDVPRTATVVAVDDAVLYALDRPDFLQAVGADPETTARADLLVRTRIDR</sequence>
<feature type="transmembrane region" description="Helical" evidence="7">
    <location>
        <begin position="263"/>
        <end position="290"/>
    </location>
</feature>
<evidence type="ECO:0000259" key="8">
    <source>
        <dbReference type="PROSITE" id="PS50042"/>
    </source>
</evidence>
<dbReference type="PRINTS" id="PR00103">
    <property type="entry name" value="CAMPKINASE"/>
</dbReference>
<dbReference type="CDD" id="cd06173">
    <property type="entry name" value="MFS_MefA_like"/>
    <property type="match status" value="1"/>
</dbReference>
<keyword evidence="5 7" id="KW-0472">Membrane</keyword>
<comment type="subcellular location">
    <subcellularLocation>
        <location evidence="1">Cell membrane</location>
        <topology evidence="1">Multi-pass membrane protein</topology>
    </subcellularLocation>
</comment>
<evidence type="ECO:0000313" key="10">
    <source>
        <dbReference type="Proteomes" id="UP001500767"/>
    </source>
</evidence>
<proteinExistence type="predicted"/>
<feature type="transmembrane region" description="Helical" evidence="7">
    <location>
        <begin position="115"/>
        <end position="136"/>
    </location>
</feature>
<dbReference type="Pfam" id="PF07690">
    <property type="entry name" value="MFS_1"/>
    <property type="match status" value="1"/>
</dbReference>
<evidence type="ECO:0000256" key="7">
    <source>
        <dbReference type="SAM" id="Phobius"/>
    </source>
</evidence>